<evidence type="ECO:0000313" key="4">
    <source>
        <dbReference type="Proteomes" id="UP000223913"/>
    </source>
</evidence>
<dbReference type="Gene3D" id="1.10.606.20">
    <property type="match status" value="1"/>
</dbReference>
<organism evidence="3 4">
    <name type="scientific">Flavilitoribacter nigricans (strain ATCC 23147 / DSM 23189 / NBRC 102662 / NCIMB 1420 / SS-2)</name>
    <name type="common">Lewinella nigricans</name>
    <dbReference type="NCBI Taxonomy" id="1122177"/>
    <lineage>
        <taxon>Bacteria</taxon>
        <taxon>Pseudomonadati</taxon>
        <taxon>Bacteroidota</taxon>
        <taxon>Saprospiria</taxon>
        <taxon>Saprospirales</taxon>
        <taxon>Lewinellaceae</taxon>
        <taxon>Flavilitoribacter</taxon>
    </lineage>
</organism>
<evidence type="ECO:0000259" key="2">
    <source>
        <dbReference type="Pfam" id="PF21167"/>
    </source>
</evidence>
<dbReference type="RefSeq" id="WP_099149484.1">
    <property type="nucleotide sequence ID" value="NZ_PDUD01000011.1"/>
</dbReference>
<dbReference type="InterPro" id="IPR016119">
    <property type="entry name" value="Br/Cl_peroxidase_C"/>
</dbReference>
<reference evidence="3 4" key="1">
    <citation type="submission" date="2017-10" db="EMBL/GenBank/DDBJ databases">
        <title>The draft genome sequence of Lewinella nigricans NBRC 102662.</title>
        <authorList>
            <person name="Wang K."/>
        </authorList>
    </citation>
    <scope>NUCLEOTIDE SEQUENCE [LARGE SCALE GENOMIC DNA]</scope>
    <source>
        <strain evidence="3 4">NBRC 102662</strain>
    </source>
</reference>
<evidence type="ECO:0000259" key="1">
    <source>
        <dbReference type="Pfam" id="PF18962"/>
    </source>
</evidence>
<sequence length="757" mass="84484">MKADLLGHPLKTGKPIFRKLLTSLIAVLFLATSFSLSAQEHSVAREWNEVLLEGIRNDLARPTVHARNLFHVSTAMYDLWAVYDDEAIPFFLGQEIDGFNFDFDPETLPVPEDIEAAREMAISYASYRMIKHRFQRSPGRNYIFGLADDKMIELGYDLNFISTDYATGGAAALGNYLAEKIIAFGLQDGSNEQINYANRFYQPVNDPLVTKFPGNPNIEDPNRWQPLTLDLVIDQSGNVIPVNTPPFLSPEWGQVVPFALKAEDLTVHNRGGFDYWVYHDPGQPPQIDLENSTGITDYHWTFSLVGLWSSHLDHNDGIMWDISPGGLGNFNIDDIPRTFEDYPTFYNQLDGGDPGIGREVNPYTGQAYEPQLVPRGDYTRVLAEFWADGPDSETPPGHWFTILNYVHDHPEFEPRFEGKGELLDLLEWDVKAYFTLGGAVHDAAVTAWGIKGYYDYLRPISAIRLMADQGQCTDPGRTNFHPGGLPLVDNYIELVEAGDALAGASGENVGKIKIKAWRGPDYVQNPKTDYAGVGWILAENWWPYQRPTFVSPPFAGFISGHSTFSRAAAEVLTYLTGDEYFPGGMGEFVAKKNEFLVFEIGPSVDVTLQWATYRDASDQTSLSRIWGGIHPPADDLPGRIIGVEIGQDAFELASQYFRGGPTGIFEKRPAREQVAAQVYPNPAPVDQQITVKIDRPDAEVTFELMNLQGQLLQAQKISAAQLQNGFNLQAGKDLPAGTYLLRISGRNWESSQQIVLH</sequence>
<dbReference type="PANTHER" id="PTHR34599:SF2">
    <property type="entry name" value="TRAF-TYPE DOMAIN-CONTAINING PROTEIN"/>
    <property type="match status" value="1"/>
</dbReference>
<dbReference type="InterPro" id="IPR036938">
    <property type="entry name" value="PAP2/HPO_sf"/>
</dbReference>
<dbReference type="GO" id="GO:0004601">
    <property type="term" value="F:peroxidase activity"/>
    <property type="evidence" value="ECO:0007669"/>
    <property type="project" value="InterPro"/>
</dbReference>
<dbReference type="InterPro" id="IPR026444">
    <property type="entry name" value="Secre_tail"/>
</dbReference>
<dbReference type="AlphaFoldDB" id="A0A2D0NG55"/>
<accession>A0A2D0NG55</accession>
<dbReference type="CDD" id="cd03398">
    <property type="entry name" value="PAP2_haloperoxidase"/>
    <property type="match status" value="1"/>
</dbReference>
<dbReference type="PANTHER" id="PTHR34599">
    <property type="entry name" value="PEROXIDASE-RELATED"/>
    <property type="match status" value="1"/>
</dbReference>
<protein>
    <submittedName>
        <fullName evidence="3">Uncharacterized protein</fullName>
    </submittedName>
</protein>
<dbReference type="NCBIfam" id="TIGR04183">
    <property type="entry name" value="Por_Secre_tail"/>
    <property type="match status" value="1"/>
</dbReference>
<dbReference type="Pfam" id="PF18962">
    <property type="entry name" value="Por_Secre_tail"/>
    <property type="match status" value="1"/>
</dbReference>
<dbReference type="InterPro" id="IPR049283">
    <property type="entry name" value="DUF6851"/>
</dbReference>
<evidence type="ECO:0000313" key="3">
    <source>
        <dbReference type="EMBL" id="PHN07149.1"/>
    </source>
</evidence>
<name>A0A2D0NG55_FLAN2</name>
<comment type="caution">
    <text evidence="3">The sequence shown here is derived from an EMBL/GenBank/DDBJ whole genome shotgun (WGS) entry which is preliminary data.</text>
</comment>
<dbReference type="Pfam" id="PF21167">
    <property type="entry name" value="DUF6851"/>
    <property type="match status" value="1"/>
</dbReference>
<gene>
    <name evidence="3" type="ORF">CRP01_07950</name>
</gene>
<dbReference type="Gene3D" id="1.10.606.10">
    <property type="entry name" value="Vanadium-containing Chloroperoxidase, domain 2"/>
    <property type="match status" value="1"/>
</dbReference>
<feature type="domain" description="Secretion system C-terminal sorting" evidence="1">
    <location>
        <begin position="678"/>
        <end position="755"/>
    </location>
</feature>
<dbReference type="InterPro" id="IPR052559">
    <property type="entry name" value="V-haloperoxidase"/>
</dbReference>
<dbReference type="SUPFAM" id="SSF48317">
    <property type="entry name" value="Acid phosphatase/Vanadium-dependent haloperoxidase"/>
    <property type="match status" value="1"/>
</dbReference>
<proteinExistence type="predicted"/>
<dbReference type="EMBL" id="PDUD01000011">
    <property type="protein sequence ID" value="PHN07149.1"/>
    <property type="molecule type" value="Genomic_DNA"/>
</dbReference>
<dbReference type="OrthoDB" id="7793240at2"/>
<dbReference type="Proteomes" id="UP000223913">
    <property type="component" value="Unassembled WGS sequence"/>
</dbReference>
<keyword evidence="4" id="KW-1185">Reference proteome</keyword>
<feature type="domain" description="DUF6851" evidence="2">
    <location>
        <begin position="72"/>
        <end position="226"/>
    </location>
</feature>